<feature type="chain" id="PRO_5039545258" evidence="1">
    <location>
        <begin position="25"/>
        <end position="260"/>
    </location>
</feature>
<feature type="domain" description="DUF306" evidence="2">
    <location>
        <begin position="147"/>
        <end position="257"/>
    </location>
</feature>
<dbReference type="Gene3D" id="2.40.128.270">
    <property type="match status" value="2"/>
</dbReference>
<name>A0A838A766_9PSEU</name>
<keyword evidence="4" id="KW-1185">Reference proteome</keyword>
<feature type="domain" description="DUF306" evidence="2">
    <location>
        <begin position="52"/>
        <end position="135"/>
    </location>
</feature>
<organism evidence="3 4">
    <name type="scientific">Haloechinothrix aidingensis</name>
    <dbReference type="NCBI Taxonomy" id="2752311"/>
    <lineage>
        <taxon>Bacteria</taxon>
        <taxon>Bacillati</taxon>
        <taxon>Actinomycetota</taxon>
        <taxon>Actinomycetes</taxon>
        <taxon>Pseudonocardiales</taxon>
        <taxon>Pseudonocardiaceae</taxon>
        <taxon>Haloechinothrix</taxon>
    </lineage>
</organism>
<sequence length="260" mass="27482">MMRPATIGTSLAILALAGCGTDGAGEQAAELPEDRTFVSTSVSEGGEPRPLAGDTGVRLTFDDGQLRAHAGCNHLHGNVRLQDGRLDVNRLGGTEIGCSPELAEQDEWLSGFLADGPTVELDDETLVLTGGETTMVLADSDAAEPDRALEGTRWVVDTVLDGDVASSVPRDAEAHLTFAAGGEVRGNAGCNSLDARYSATGSRLDIEQVVTTNMSCGQHVDRFERTVLDVLSGEPSYEIDGDRLTLTGEEPDRRLRLTAE</sequence>
<dbReference type="Proteomes" id="UP000582974">
    <property type="component" value="Unassembled WGS sequence"/>
</dbReference>
<evidence type="ECO:0000256" key="1">
    <source>
        <dbReference type="SAM" id="SignalP"/>
    </source>
</evidence>
<dbReference type="InterPro" id="IPR053147">
    <property type="entry name" value="Hsp_HslJ-like"/>
</dbReference>
<proteinExistence type="predicted"/>
<dbReference type="InterPro" id="IPR005184">
    <property type="entry name" value="DUF306_Meta_HslJ"/>
</dbReference>
<dbReference type="AlphaFoldDB" id="A0A838A766"/>
<dbReference type="PANTHER" id="PTHR35535">
    <property type="entry name" value="HEAT SHOCK PROTEIN HSLJ"/>
    <property type="match status" value="1"/>
</dbReference>
<accession>A0A838A766</accession>
<gene>
    <name evidence="3" type="ORF">H0B56_01130</name>
</gene>
<dbReference type="EMBL" id="JACCKD010000001">
    <property type="protein sequence ID" value="MBA0124141.1"/>
    <property type="molecule type" value="Genomic_DNA"/>
</dbReference>
<dbReference type="InterPro" id="IPR038670">
    <property type="entry name" value="HslJ-like_sf"/>
</dbReference>
<dbReference type="PANTHER" id="PTHR35535:SF2">
    <property type="entry name" value="DUF306 DOMAIN-CONTAINING PROTEIN"/>
    <property type="match status" value="1"/>
</dbReference>
<dbReference type="Pfam" id="PF03724">
    <property type="entry name" value="META"/>
    <property type="match status" value="2"/>
</dbReference>
<protein>
    <submittedName>
        <fullName evidence="3">META domain-containing protein</fullName>
    </submittedName>
</protein>
<feature type="signal peptide" evidence="1">
    <location>
        <begin position="1"/>
        <end position="24"/>
    </location>
</feature>
<evidence type="ECO:0000313" key="4">
    <source>
        <dbReference type="Proteomes" id="UP000582974"/>
    </source>
</evidence>
<reference evidence="3 4" key="1">
    <citation type="submission" date="2020-07" db="EMBL/GenBank/DDBJ databases">
        <title>Genome of Haloechinothrix sp.</title>
        <authorList>
            <person name="Tang S.-K."/>
            <person name="Yang L."/>
            <person name="Zhu W.-Y."/>
        </authorList>
    </citation>
    <scope>NUCLEOTIDE SEQUENCE [LARGE SCALE GENOMIC DNA]</scope>
    <source>
        <strain evidence="3 4">YIM 98757</strain>
    </source>
</reference>
<dbReference type="PROSITE" id="PS51257">
    <property type="entry name" value="PROKAR_LIPOPROTEIN"/>
    <property type="match status" value="1"/>
</dbReference>
<evidence type="ECO:0000313" key="3">
    <source>
        <dbReference type="EMBL" id="MBA0124141.1"/>
    </source>
</evidence>
<keyword evidence="1" id="KW-0732">Signal</keyword>
<comment type="caution">
    <text evidence="3">The sequence shown here is derived from an EMBL/GenBank/DDBJ whole genome shotgun (WGS) entry which is preliminary data.</text>
</comment>
<evidence type="ECO:0000259" key="2">
    <source>
        <dbReference type="Pfam" id="PF03724"/>
    </source>
</evidence>